<dbReference type="AlphaFoldDB" id="R7TV73"/>
<evidence type="ECO:0000313" key="5">
    <source>
        <dbReference type="Proteomes" id="UP000014760"/>
    </source>
</evidence>
<gene>
    <name evidence="3" type="ORF">CAPTEDRAFT_193446</name>
</gene>
<reference evidence="4" key="3">
    <citation type="submission" date="2015-06" db="UniProtKB">
        <authorList>
            <consortium name="EnsemblMetazoa"/>
        </authorList>
    </citation>
    <scope>IDENTIFICATION</scope>
</reference>
<dbReference type="HOGENOM" id="CLU_405035_0_0_1"/>
<feature type="compositionally biased region" description="Low complexity" evidence="1">
    <location>
        <begin position="132"/>
        <end position="143"/>
    </location>
</feature>
<dbReference type="EMBL" id="AMQN01002177">
    <property type="status" value="NOT_ANNOTATED_CDS"/>
    <property type="molecule type" value="Genomic_DNA"/>
</dbReference>
<feature type="transmembrane region" description="Helical" evidence="2">
    <location>
        <begin position="370"/>
        <end position="396"/>
    </location>
</feature>
<name>R7TV73_CAPTE</name>
<feature type="region of interest" description="Disordered" evidence="1">
    <location>
        <begin position="228"/>
        <end position="288"/>
    </location>
</feature>
<organism evidence="3">
    <name type="scientific">Capitella teleta</name>
    <name type="common">Polychaete worm</name>
    <dbReference type="NCBI Taxonomy" id="283909"/>
    <lineage>
        <taxon>Eukaryota</taxon>
        <taxon>Metazoa</taxon>
        <taxon>Spiralia</taxon>
        <taxon>Lophotrochozoa</taxon>
        <taxon>Annelida</taxon>
        <taxon>Polychaeta</taxon>
        <taxon>Sedentaria</taxon>
        <taxon>Scolecida</taxon>
        <taxon>Capitellidae</taxon>
        <taxon>Capitella</taxon>
    </lineage>
</organism>
<evidence type="ECO:0000313" key="4">
    <source>
        <dbReference type="EnsemblMetazoa" id="CapteP193446"/>
    </source>
</evidence>
<evidence type="ECO:0000313" key="3">
    <source>
        <dbReference type="EMBL" id="ELT97487.1"/>
    </source>
</evidence>
<reference evidence="3 5" key="2">
    <citation type="journal article" date="2013" name="Nature">
        <title>Insights into bilaterian evolution from three spiralian genomes.</title>
        <authorList>
            <person name="Simakov O."/>
            <person name="Marletaz F."/>
            <person name="Cho S.J."/>
            <person name="Edsinger-Gonzales E."/>
            <person name="Havlak P."/>
            <person name="Hellsten U."/>
            <person name="Kuo D.H."/>
            <person name="Larsson T."/>
            <person name="Lv J."/>
            <person name="Arendt D."/>
            <person name="Savage R."/>
            <person name="Osoegawa K."/>
            <person name="de Jong P."/>
            <person name="Grimwood J."/>
            <person name="Chapman J.A."/>
            <person name="Shapiro H."/>
            <person name="Aerts A."/>
            <person name="Otillar R.P."/>
            <person name="Terry A.Y."/>
            <person name="Boore J.L."/>
            <person name="Grigoriev I.V."/>
            <person name="Lindberg D.R."/>
            <person name="Seaver E.C."/>
            <person name="Weisblat D.A."/>
            <person name="Putnam N.H."/>
            <person name="Rokhsar D.S."/>
        </authorList>
    </citation>
    <scope>NUCLEOTIDE SEQUENCE</scope>
    <source>
        <strain evidence="3 5">I ESC-2004</strain>
    </source>
</reference>
<feature type="region of interest" description="Disordered" evidence="1">
    <location>
        <begin position="306"/>
        <end position="326"/>
    </location>
</feature>
<feature type="region of interest" description="Disordered" evidence="1">
    <location>
        <begin position="126"/>
        <end position="155"/>
    </location>
</feature>
<keyword evidence="2" id="KW-0812">Transmembrane</keyword>
<evidence type="ECO:0000256" key="1">
    <source>
        <dbReference type="SAM" id="MobiDB-lite"/>
    </source>
</evidence>
<dbReference type="EnsemblMetazoa" id="CapteT193446">
    <property type="protein sequence ID" value="CapteP193446"/>
    <property type="gene ID" value="CapteG193446"/>
</dbReference>
<evidence type="ECO:0000256" key="2">
    <source>
        <dbReference type="SAM" id="Phobius"/>
    </source>
</evidence>
<sequence>MTWKTSYLSPWPLSLYLHDDPEDDVRYAEYQEQPSDSFQQGALVPMQGPQIGVALPAPSFFIQRTRKDPYVKSKIKFERRPKLPVINETPSNPGTLTASEIAHLGECVCHCEASLIRTWLSVGMRRGKGSKGSRSSSSGSHRGTPNFRRRRKTPKEIYKTIHDSLRRSWNKDMEPVLQGSVQRTWRKRRRREKEAEMELLEWKLQKLQAGLHMHRPKALAMLEPLEPVMEGPPGAGSEEGYFEPCEPPSAVGSRSDQSRTVSDESSRPKSDRSSRSDEALVVERKTPDERKKRVTILQEVDNEIAPRPRKGYYGDRGSYHSAESGRNTISQESSFYSDSGYYTSTVFTDDDEDAKDSESLFMQLKQKKRLYMCFCLLVAVLVAGIASSGVAVYFVLTGSSMAPNTTSHVDMTTVPMTTTSWTTESTTSTVITSTSDPTTSSASTSTVSNSTVPHLLDTVQFIYYLKFIPVLGNNTGIMEWWDGVSWLNASAAICDEILGAIQNVSQASSDGRRPSECELLALSSNSSELKVAFTFTDADDISVTNSSISLLNSTELFPIHFIEFVIDALGDNETLIEIGDENAMLIFPLSLRYISGADNDVSTTAIIPTDGTTVDTTLATTAGDSIPHTTEAINVTTLNSTLNETAGAEFTTMSFVDTTVGSGDVEDWSVTLSNSTDPP</sequence>
<dbReference type="Proteomes" id="UP000014760">
    <property type="component" value="Unassembled WGS sequence"/>
</dbReference>
<feature type="compositionally biased region" description="Basic and acidic residues" evidence="1">
    <location>
        <begin position="261"/>
        <end position="288"/>
    </location>
</feature>
<keyword evidence="5" id="KW-1185">Reference proteome</keyword>
<protein>
    <submittedName>
        <fullName evidence="3 4">Uncharacterized protein</fullName>
    </submittedName>
</protein>
<keyword evidence="2" id="KW-1133">Transmembrane helix</keyword>
<reference evidence="5" key="1">
    <citation type="submission" date="2012-12" db="EMBL/GenBank/DDBJ databases">
        <authorList>
            <person name="Hellsten U."/>
            <person name="Grimwood J."/>
            <person name="Chapman J.A."/>
            <person name="Shapiro H."/>
            <person name="Aerts A."/>
            <person name="Otillar R.P."/>
            <person name="Terry A.Y."/>
            <person name="Boore J.L."/>
            <person name="Simakov O."/>
            <person name="Marletaz F."/>
            <person name="Cho S.-J."/>
            <person name="Edsinger-Gonzales E."/>
            <person name="Havlak P."/>
            <person name="Kuo D.-H."/>
            <person name="Larsson T."/>
            <person name="Lv J."/>
            <person name="Arendt D."/>
            <person name="Savage R."/>
            <person name="Osoegawa K."/>
            <person name="de Jong P."/>
            <person name="Lindberg D.R."/>
            <person name="Seaver E.C."/>
            <person name="Weisblat D.A."/>
            <person name="Putnam N.H."/>
            <person name="Grigoriev I.V."/>
            <person name="Rokhsar D.S."/>
        </authorList>
    </citation>
    <scope>NUCLEOTIDE SEQUENCE</scope>
    <source>
        <strain evidence="5">I ESC-2004</strain>
    </source>
</reference>
<feature type="region of interest" description="Disordered" evidence="1">
    <location>
        <begin position="425"/>
        <end position="449"/>
    </location>
</feature>
<keyword evidence="2" id="KW-0472">Membrane</keyword>
<accession>R7TV73</accession>
<proteinExistence type="predicted"/>
<dbReference type="EMBL" id="KB308559">
    <property type="protein sequence ID" value="ELT97487.1"/>
    <property type="molecule type" value="Genomic_DNA"/>
</dbReference>